<keyword evidence="4" id="KW-1185">Reference proteome</keyword>
<dbReference type="FunCoup" id="A0A200Q2E7">
    <property type="interactions" value="1678"/>
</dbReference>
<proteinExistence type="predicted"/>
<dbReference type="InterPro" id="IPR016024">
    <property type="entry name" value="ARM-type_fold"/>
</dbReference>
<reference evidence="3 4" key="1">
    <citation type="journal article" date="2017" name="Mol. Plant">
        <title>The Genome of Medicinal Plant Macleaya cordata Provides New Insights into Benzylisoquinoline Alkaloids Metabolism.</title>
        <authorList>
            <person name="Liu X."/>
            <person name="Liu Y."/>
            <person name="Huang P."/>
            <person name="Ma Y."/>
            <person name="Qing Z."/>
            <person name="Tang Q."/>
            <person name="Cao H."/>
            <person name="Cheng P."/>
            <person name="Zheng Y."/>
            <person name="Yuan Z."/>
            <person name="Zhou Y."/>
            <person name="Liu J."/>
            <person name="Tang Z."/>
            <person name="Zhuo Y."/>
            <person name="Zhang Y."/>
            <person name="Yu L."/>
            <person name="Huang J."/>
            <person name="Yang P."/>
            <person name="Peng Q."/>
            <person name="Zhang J."/>
            <person name="Jiang W."/>
            <person name="Zhang Z."/>
            <person name="Lin K."/>
            <person name="Ro D.K."/>
            <person name="Chen X."/>
            <person name="Xiong X."/>
            <person name="Shang Y."/>
            <person name="Huang S."/>
            <person name="Zeng J."/>
        </authorList>
    </citation>
    <scope>NUCLEOTIDE SEQUENCE [LARGE SCALE GENOMIC DNA]</scope>
    <source>
        <strain evidence="4">cv. BLH2017</strain>
        <tissue evidence="3">Root</tissue>
    </source>
</reference>
<feature type="domain" description="BTB" evidence="2">
    <location>
        <begin position="813"/>
        <end position="894"/>
    </location>
</feature>
<dbReference type="InterPro" id="IPR011333">
    <property type="entry name" value="SKP1/BTB/POZ_sf"/>
</dbReference>
<evidence type="ECO:0000256" key="1">
    <source>
        <dbReference type="ARBA" id="ARBA00004906"/>
    </source>
</evidence>
<dbReference type="InterPro" id="IPR059007">
    <property type="entry name" value="ARM_At1g04390"/>
</dbReference>
<evidence type="ECO:0000313" key="4">
    <source>
        <dbReference type="Proteomes" id="UP000195402"/>
    </source>
</evidence>
<accession>A0A200Q2E7</accession>
<dbReference type="InterPro" id="IPR011989">
    <property type="entry name" value="ARM-like"/>
</dbReference>
<organism evidence="3 4">
    <name type="scientific">Macleaya cordata</name>
    <name type="common">Five-seeded plume-poppy</name>
    <name type="synonym">Bocconia cordata</name>
    <dbReference type="NCBI Taxonomy" id="56857"/>
    <lineage>
        <taxon>Eukaryota</taxon>
        <taxon>Viridiplantae</taxon>
        <taxon>Streptophyta</taxon>
        <taxon>Embryophyta</taxon>
        <taxon>Tracheophyta</taxon>
        <taxon>Spermatophyta</taxon>
        <taxon>Magnoliopsida</taxon>
        <taxon>Ranunculales</taxon>
        <taxon>Papaveraceae</taxon>
        <taxon>Papaveroideae</taxon>
        <taxon>Macleaya</taxon>
    </lineage>
</organism>
<dbReference type="AlphaFoldDB" id="A0A200Q2E7"/>
<dbReference type="InParanoid" id="A0A200Q2E7"/>
<dbReference type="InterPro" id="IPR000210">
    <property type="entry name" value="BTB/POZ_dom"/>
</dbReference>
<dbReference type="Gene3D" id="1.25.10.10">
    <property type="entry name" value="Leucine-rich Repeat Variant"/>
    <property type="match status" value="1"/>
</dbReference>
<dbReference type="EMBL" id="MVGT01003297">
    <property type="protein sequence ID" value="OVA04620.1"/>
    <property type="molecule type" value="Genomic_DNA"/>
</dbReference>
<dbReference type="CDD" id="cd18186">
    <property type="entry name" value="BTB_POZ_ZBTB_KLHL-like"/>
    <property type="match status" value="2"/>
</dbReference>
<comment type="caution">
    <text evidence="3">The sequence shown here is derived from an EMBL/GenBank/DDBJ whole genome shotgun (WGS) entry which is preliminary data.</text>
</comment>
<dbReference type="SUPFAM" id="SSF48371">
    <property type="entry name" value="ARM repeat"/>
    <property type="match status" value="1"/>
</dbReference>
<gene>
    <name evidence="3" type="ORF">BVC80_1713g63</name>
</gene>
<dbReference type="Proteomes" id="UP000195402">
    <property type="component" value="Unassembled WGS sequence"/>
</dbReference>
<dbReference type="PANTHER" id="PTHR35918">
    <property type="entry name" value="OS06G0674800 PROTEIN"/>
    <property type="match status" value="1"/>
</dbReference>
<evidence type="ECO:0000313" key="3">
    <source>
        <dbReference type="EMBL" id="OVA04620.1"/>
    </source>
</evidence>
<dbReference type="InterPro" id="IPR044953">
    <property type="entry name" value="At1g04390-like"/>
</dbReference>
<dbReference type="Pfam" id="PF00651">
    <property type="entry name" value="BTB"/>
    <property type="match status" value="1"/>
</dbReference>
<dbReference type="Gene3D" id="3.30.710.10">
    <property type="entry name" value="Potassium Channel Kv1.1, Chain A"/>
    <property type="match status" value="2"/>
</dbReference>
<dbReference type="SUPFAM" id="SSF54695">
    <property type="entry name" value="POZ domain"/>
    <property type="match status" value="2"/>
</dbReference>
<dbReference type="STRING" id="56857.A0A200Q2E7"/>
<comment type="pathway">
    <text evidence="1">Protein modification; protein ubiquitination.</text>
</comment>
<sequence>MKSSKNGSEKNRKLGNHMVTLHQRLYQALNLGLKFHDKEGKKWQCTDIEIQRLAVRSISAFVGSISPDILKHQIVENSIADILVALEGILQSRNEAVLGLATNVTVKLVGILGSSVLLYSVSELVHSLSSLLSFHQSSIAVSCAISLNHILSKLKPRRFKKHNEVWEILVERKTVDCITCNLHDFVFGSKTLEYFQEMASLLKTIMWQWPPSRYPVWSNAKLLEALRVACGKTDSNVEVAVLQLYSALALCGNGAMKLLENGESLLPTIVHCMGSSQPHSVRVEAFKLAQHLMRSEQGCLTVTKMFCEPIVKATINAMDEWSLSGKVASDQVPLLVEACRLALITRWAGDHHTYFWKFGVGRALLGLLHNNFCKSKPSESFLESRELIAIACEALDSNYNVALRPYIWDVLGWLATYCREDFNPKKEGKFNCLNVLIACACLVFKDSIHKGRQVLHNDVSYKSMYEPASRAVLLMIYSPCEYISSQARHILSKLLTPSTDYLEYLLDFVKSAARDTFCVLDNLRTITHLIHLACYLGLPEYRSFVIQSEAIRTLSTFVESCLSNYVQIQRSKVAPHLHNTSDERTCCWLERDDWEGSDILLFFSLWSLAELIRPSSSVKNHDDLISDQVVDGIALEGSEVQVLVDRLQEISGKTFSSGCRWYAAYILSYFGVYGFPSRLGKRIGKALQEKEHADVLLKLSDGESLSVHGVVLITRCPCMLPTGEFPPYGEKFRREVRLSSRVDSKTLTKLLEFAYLGFVHVGEDLVKQLKILAKACNFKRLSRILCRKRPKWGTIIPYNDFTPALGSAGHHFSDVILEAKVTTGMNFSCSVCSLSISHMHVHKIILLLSCEYLRALFQSGMQESKSQTIKVPVSWDALAKLVNWFYSDELPKPSSGCLWDNMDVKQQLHELHPYVELCWLAEFWFLEDIREDAFKVVVSCLNSSRHLCMEIIRIAADFSQWEIVDVASNLMAPMYPHMRDSGDLESLNDELVDMVRVAYVRLTQKGSSSHTDWADSRATT</sequence>
<name>A0A200Q2E7_MACCD</name>
<dbReference type="Pfam" id="PF26522">
    <property type="entry name" value="ARM_6"/>
    <property type="match status" value="1"/>
</dbReference>
<dbReference type="OMA" id="CLNILFT"/>
<dbReference type="PROSITE" id="PS50097">
    <property type="entry name" value="BTB"/>
    <property type="match status" value="1"/>
</dbReference>
<dbReference type="PANTHER" id="PTHR35918:SF1">
    <property type="entry name" value="BTB DOMAIN-CONTAINING PROTEIN"/>
    <property type="match status" value="1"/>
</dbReference>
<dbReference type="OrthoDB" id="418748at2759"/>
<protein>
    <submittedName>
        <fullName evidence="3">BTB/POZ-like</fullName>
    </submittedName>
</protein>
<evidence type="ECO:0000259" key="2">
    <source>
        <dbReference type="PROSITE" id="PS50097"/>
    </source>
</evidence>